<feature type="compositionally biased region" description="Low complexity" evidence="1">
    <location>
        <begin position="277"/>
        <end position="305"/>
    </location>
</feature>
<organism evidence="2 3">
    <name type="scientific">Rhodococcus maanshanensis</name>
    <dbReference type="NCBI Taxonomy" id="183556"/>
    <lineage>
        <taxon>Bacteria</taxon>
        <taxon>Bacillati</taxon>
        <taxon>Actinomycetota</taxon>
        <taxon>Actinomycetes</taxon>
        <taxon>Mycobacteriales</taxon>
        <taxon>Nocardiaceae</taxon>
        <taxon>Rhodococcus</taxon>
    </lineage>
</organism>
<keyword evidence="3" id="KW-1185">Reference proteome</keyword>
<feature type="region of interest" description="Disordered" evidence="1">
    <location>
        <begin position="250"/>
        <end position="331"/>
    </location>
</feature>
<evidence type="ECO:0000313" key="3">
    <source>
        <dbReference type="Proteomes" id="UP000198677"/>
    </source>
</evidence>
<gene>
    <name evidence="2" type="ORF">SAMN05444583_12047</name>
</gene>
<dbReference type="EMBL" id="FOAW01000020">
    <property type="protein sequence ID" value="SEM03143.1"/>
    <property type="molecule type" value="Genomic_DNA"/>
</dbReference>
<dbReference type="Proteomes" id="UP000198677">
    <property type="component" value="Unassembled WGS sequence"/>
</dbReference>
<name>A0A1H7V1W8_9NOCA</name>
<sequence length="331" mass="35377">MRPTWSSTNPSQRTGWLVNSQIRSNKHGSDASSARPWRTSTGFVVKNGSKMRSRTSSGCLVAGLRSDDPVLFRRSCGVGPDDGAGHARIVIENENCRLCRPHPICGRSSVSVLSMRRRQRGVLCSPLVQLSCAGRGRTVLPLVRRGNSAGRDAFTPVLDLAGADGTVHGHRHLTERSEGGRRFSLASHSYEKPAGGLGDNQRRGLSMTAACRDRSSVSEGKHDHEQDCMACRVPRGGDCRSRYTGRELVADPRNRRHTRGSGQHQGFVRRSFGRCTGSGSAPRRAGASRRTIAAATGTQAGATRGVHGAAAAEVGDPTGRRLTPPPVGSLS</sequence>
<proteinExistence type="predicted"/>
<dbReference type="AlphaFoldDB" id="A0A1H7V1W8"/>
<accession>A0A1H7V1W8</accession>
<protein>
    <submittedName>
        <fullName evidence="2">Uncharacterized protein</fullName>
    </submittedName>
</protein>
<evidence type="ECO:0000313" key="2">
    <source>
        <dbReference type="EMBL" id="SEM03143.1"/>
    </source>
</evidence>
<reference evidence="3" key="1">
    <citation type="submission" date="2016-10" db="EMBL/GenBank/DDBJ databases">
        <authorList>
            <person name="Varghese N."/>
            <person name="Submissions S."/>
        </authorList>
    </citation>
    <scope>NUCLEOTIDE SEQUENCE [LARGE SCALE GENOMIC DNA]</scope>
    <source>
        <strain evidence="3">DSM 44675</strain>
    </source>
</reference>
<evidence type="ECO:0000256" key="1">
    <source>
        <dbReference type="SAM" id="MobiDB-lite"/>
    </source>
</evidence>